<reference evidence="2 3" key="1">
    <citation type="journal article" date="2015" name="Nat. Commun.">
        <title>Outbred genome sequencing and CRISPR/Cas9 gene editing in butterflies.</title>
        <authorList>
            <person name="Li X."/>
            <person name="Fan D."/>
            <person name="Zhang W."/>
            <person name="Liu G."/>
            <person name="Zhang L."/>
            <person name="Zhao L."/>
            <person name="Fang X."/>
            <person name="Chen L."/>
            <person name="Dong Y."/>
            <person name="Chen Y."/>
            <person name="Ding Y."/>
            <person name="Zhao R."/>
            <person name="Feng M."/>
            <person name="Zhu Y."/>
            <person name="Feng Y."/>
            <person name="Jiang X."/>
            <person name="Zhu D."/>
            <person name="Xiang H."/>
            <person name="Feng X."/>
            <person name="Li S."/>
            <person name="Wang J."/>
            <person name="Zhang G."/>
            <person name="Kronforst M.R."/>
            <person name="Wang W."/>
        </authorList>
    </citation>
    <scope>NUCLEOTIDE SEQUENCE [LARGE SCALE GENOMIC DNA]</scope>
    <source>
        <strain evidence="2">Ya'a_city_454_Pm</strain>
        <tissue evidence="2">Whole body</tissue>
    </source>
</reference>
<evidence type="ECO:0000313" key="2">
    <source>
        <dbReference type="EMBL" id="KPJ06065.1"/>
    </source>
</evidence>
<evidence type="ECO:0000256" key="1">
    <source>
        <dbReference type="SAM" id="MobiDB-lite"/>
    </source>
</evidence>
<keyword evidence="3" id="KW-1185">Reference proteome</keyword>
<evidence type="ECO:0000313" key="3">
    <source>
        <dbReference type="Proteomes" id="UP000053240"/>
    </source>
</evidence>
<dbReference type="EMBL" id="KQ461198">
    <property type="protein sequence ID" value="KPJ06065.1"/>
    <property type="molecule type" value="Genomic_DNA"/>
</dbReference>
<protein>
    <submittedName>
        <fullName evidence="2">Uncharacterized protein</fullName>
    </submittedName>
</protein>
<gene>
    <name evidence="2" type="ORF">RR48_14507</name>
</gene>
<sequence>MMAFEITNSACRLIRKWNRARSGFKRQHFRRGSYARNVNVGPPAPLRRQETPPPPYSRFVMDDVKPKDTMSGVEKRGTEESGPEPAPETDALPGN</sequence>
<feature type="compositionally biased region" description="Basic and acidic residues" evidence="1">
    <location>
        <begin position="60"/>
        <end position="79"/>
    </location>
</feature>
<accession>A0A194QM79</accession>
<dbReference type="Proteomes" id="UP000053240">
    <property type="component" value="Unassembled WGS sequence"/>
</dbReference>
<dbReference type="InParanoid" id="A0A194QM79"/>
<dbReference type="AlphaFoldDB" id="A0A194QM79"/>
<feature type="region of interest" description="Disordered" evidence="1">
    <location>
        <begin position="25"/>
        <end position="95"/>
    </location>
</feature>
<proteinExistence type="predicted"/>
<organism evidence="2 3">
    <name type="scientific">Papilio machaon</name>
    <name type="common">Old World swallowtail butterfly</name>
    <dbReference type="NCBI Taxonomy" id="76193"/>
    <lineage>
        <taxon>Eukaryota</taxon>
        <taxon>Metazoa</taxon>
        <taxon>Ecdysozoa</taxon>
        <taxon>Arthropoda</taxon>
        <taxon>Hexapoda</taxon>
        <taxon>Insecta</taxon>
        <taxon>Pterygota</taxon>
        <taxon>Neoptera</taxon>
        <taxon>Endopterygota</taxon>
        <taxon>Lepidoptera</taxon>
        <taxon>Glossata</taxon>
        <taxon>Ditrysia</taxon>
        <taxon>Papilionoidea</taxon>
        <taxon>Papilionidae</taxon>
        <taxon>Papilioninae</taxon>
        <taxon>Papilio</taxon>
    </lineage>
</organism>
<name>A0A194QM79_PAPMA</name>